<protein>
    <submittedName>
        <fullName evidence="1">Uncharacterized protein</fullName>
    </submittedName>
</protein>
<dbReference type="EMBL" id="CP014229">
    <property type="protein sequence ID" value="AMD89620.1"/>
    <property type="molecule type" value="Genomic_DNA"/>
</dbReference>
<evidence type="ECO:0000313" key="1">
    <source>
        <dbReference type="EMBL" id="AMD89620.1"/>
    </source>
</evidence>
<dbReference type="AlphaFoldDB" id="A0A0X8JIU5"/>
<sequence length="164" mass="17955">MEKQSIAAPSDALLDRVYIVAATLSAFKGRRHVEVHIFRHGATEEELAALQGKKLVGPPDPAVPPQVLQGATKEAALRCILEAFTEEESRALVDYLEQRYAEHIEKITVCPLDLPVPLGVAPLSGIPEGKSTGFIRFEAVPNYPLPFVARGFYDLAIHEPLMAE</sequence>
<keyword evidence="2" id="KW-1185">Reference proteome</keyword>
<dbReference type="RefSeq" id="WP_062251971.1">
    <property type="nucleotide sequence ID" value="NZ_CP014229.1"/>
</dbReference>
<evidence type="ECO:0000313" key="2">
    <source>
        <dbReference type="Proteomes" id="UP000069241"/>
    </source>
</evidence>
<dbReference type="STRING" id="44742.AXF13_05555"/>
<accession>A0A0X8JIU5</accession>
<organism evidence="1 2">
    <name type="scientific">Desulfovibrio fairfieldensis</name>
    <dbReference type="NCBI Taxonomy" id="44742"/>
    <lineage>
        <taxon>Bacteria</taxon>
        <taxon>Pseudomonadati</taxon>
        <taxon>Thermodesulfobacteriota</taxon>
        <taxon>Desulfovibrionia</taxon>
        <taxon>Desulfovibrionales</taxon>
        <taxon>Desulfovibrionaceae</taxon>
        <taxon>Desulfovibrio</taxon>
    </lineage>
</organism>
<dbReference type="Proteomes" id="UP000069241">
    <property type="component" value="Chromosome"/>
</dbReference>
<gene>
    <name evidence="1" type="ORF">AXF13_05555</name>
</gene>
<dbReference type="KEGG" id="dfi:AXF13_05555"/>
<proteinExistence type="predicted"/>
<reference evidence="2" key="1">
    <citation type="submission" date="2016-02" db="EMBL/GenBank/DDBJ databases">
        <authorList>
            <person name="Holder M.E."/>
            <person name="Ajami N.J."/>
            <person name="Petrosino J.F."/>
        </authorList>
    </citation>
    <scope>NUCLEOTIDE SEQUENCE [LARGE SCALE GENOMIC DNA]</scope>
    <source>
        <strain evidence="2">CCUG 45958</strain>
    </source>
</reference>
<name>A0A0X8JIU5_9BACT</name>